<evidence type="ECO:0000256" key="1">
    <source>
        <dbReference type="ARBA" id="ARBA00004651"/>
    </source>
</evidence>
<dbReference type="EMBL" id="UINC01046010">
    <property type="protein sequence ID" value="SVB53472.1"/>
    <property type="molecule type" value="Genomic_DNA"/>
</dbReference>
<organism evidence="9">
    <name type="scientific">marine metagenome</name>
    <dbReference type="NCBI Taxonomy" id="408172"/>
    <lineage>
        <taxon>unclassified sequences</taxon>
        <taxon>metagenomes</taxon>
        <taxon>ecological metagenomes</taxon>
    </lineage>
</organism>
<dbReference type="PANTHER" id="PTHR43744:SF12">
    <property type="entry name" value="ABC TRANSPORTER PERMEASE PROTEIN MG189-RELATED"/>
    <property type="match status" value="1"/>
</dbReference>
<comment type="subcellular location">
    <subcellularLocation>
        <location evidence="1">Cell membrane</location>
        <topology evidence="1">Multi-pass membrane protein</topology>
    </subcellularLocation>
</comment>
<feature type="transmembrane region" description="Helical" evidence="7">
    <location>
        <begin position="100"/>
        <end position="122"/>
    </location>
</feature>
<dbReference type="CDD" id="cd06261">
    <property type="entry name" value="TM_PBP2"/>
    <property type="match status" value="1"/>
</dbReference>
<evidence type="ECO:0000256" key="7">
    <source>
        <dbReference type="SAM" id="Phobius"/>
    </source>
</evidence>
<sequence>MISIPSLRGRAVALTLMLLGAIVMVYPYAYMVGSSTKTRKEFAEDKASLIPSRYQISEHLAHARGEPSALDWPGADWSILRNYVDAIRYGHIDRYLANSFIYAVVITTLQLFFNTLAAYAFARMQFRGRDLLFGTLLATMMVPPAVLLIPNFIIISELGLVDTAWGVIIPGFAGAFGIFLLRQSFLNIPAELEHAARIDGCGTWGILCNVILPLSKPALITLGLFTFMGSWNMFEWPLVVLSNQ</sequence>
<feature type="non-terminal residue" evidence="9">
    <location>
        <position position="244"/>
    </location>
</feature>
<dbReference type="GO" id="GO:0005886">
    <property type="term" value="C:plasma membrane"/>
    <property type="evidence" value="ECO:0007669"/>
    <property type="project" value="UniProtKB-SubCell"/>
</dbReference>
<name>A0A382ET16_9ZZZZ</name>
<dbReference type="InterPro" id="IPR035906">
    <property type="entry name" value="MetI-like_sf"/>
</dbReference>
<proteinExistence type="predicted"/>
<evidence type="ECO:0000256" key="2">
    <source>
        <dbReference type="ARBA" id="ARBA00022448"/>
    </source>
</evidence>
<evidence type="ECO:0000256" key="5">
    <source>
        <dbReference type="ARBA" id="ARBA00022989"/>
    </source>
</evidence>
<keyword evidence="2" id="KW-0813">Transport</keyword>
<evidence type="ECO:0000313" key="9">
    <source>
        <dbReference type="EMBL" id="SVB53472.1"/>
    </source>
</evidence>
<evidence type="ECO:0000256" key="4">
    <source>
        <dbReference type="ARBA" id="ARBA00022692"/>
    </source>
</evidence>
<accession>A0A382ET16</accession>
<keyword evidence="6 7" id="KW-0472">Membrane</keyword>
<feature type="transmembrane region" description="Helical" evidence="7">
    <location>
        <begin position="131"/>
        <end position="154"/>
    </location>
</feature>
<gene>
    <name evidence="9" type="ORF">METZ01_LOCUS206326</name>
</gene>
<keyword evidence="5 7" id="KW-1133">Transmembrane helix</keyword>
<dbReference type="AlphaFoldDB" id="A0A382ET16"/>
<feature type="transmembrane region" description="Helical" evidence="7">
    <location>
        <begin position="160"/>
        <end position="181"/>
    </location>
</feature>
<evidence type="ECO:0000259" key="8">
    <source>
        <dbReference type="PROSITE" id="PS50928"/>
    </source>
</evidence>
<dbReference type="SUPFAM" id="SSF161098">
    <property type="entry name" value="MetI-like"/>
    <property type="match status" value="1"/>
</dbReference>
<protein>
    <recommendedName>
        <fullName evidence="8">ABC transmembrane type-1 domain-containing protein</fullName>
    </recommendedName>
</protein>
<feature type="transmembrane region" description="Helical" evidence="7">
    <location>
        <begin position="12"/>
        <end position="30"/>
    </location>
</feature>
<feature type="domain" description="ABC transmembrane type-1" evidence="8">
    <location>
        <begin position="96"/>
        <end position="244"/>
    </location>
</feature>
<dbReference type="Pfam" id="PF00528">
    <property type="entry name" value="BPD_transp_1"/>
    <property type="match status" value="1"/>
</dbReference>
<dbReference type="PANTHER" id="PTHR43744">
    <property type="entry name" value="ABC TRANSPORTER PERMEASE PROTEIN MG189-RELATED-RELATED"/>
    <property type="match status" value="1"/>
</dbReference>
<dbReference type="Gene3D" id="1.10.3720.10">
    <property type="entry name" value="MetI-like"/>
    <property type="match status" value="1"/>
</dbReference>
<dbReference type="InterPro" id="IPR000515">
    <property type="entry name" value="MetI-like"/>
</dbReference>
<evidence type="ECO:0000256" key="6">
    <source>
        <dbReference type="ARBA" id="ARBA00023136"/>
    </source>
</evidence>
<keyword evidence="3" id="KW-1003">Cell membrane</keyword>
<dbReference type="PROSITE" id="PS50928">
    <property type="entry name" value="ABC_TM1"/>
    <property type="match status" value="1"/>
</dbReference>
<keyword evidence="4 7" id="KW-0812">Transmembrane</keyword>
<reference evidence="9" key="1">
    <citation type="submission" date="2018-05" db="EMBL/GenBank/DDBJ databases">
        <authorList>
            <person name="Lanie J.A."/>
            <person name="Ng W.-L."/>
            <person name="Kazmierczak K.M."/>
            <person name="Andrzejewski T.M."/>
            <person name="Davidsen T.M."/>
            <person name="Wayne K.J."/>
            <person name="Tettelin H."/>
            <person name="Glass J.I."/>
            <person name="Rusch D."/>
            <person name="Podicherti R."/>
            <person name="Tsui H.-C.T."/>
            <person name="Winkler M.E."/>
        </authorList>
    </citation>
    <scope>NUCLEOTIDE SEQUENCE</scope>
</reference>
<dbReference type="GO" id="GO:0055085">
    <property type="term" value="P:transmembrane transport"/>
    <property type="evidence" value="ECO:0007669"/>
    <property type="project" value="InterPro"/>
</dbReference>
<evidence type="ECO:0000256" key="3">
    <source>
        <dbReference type="ARBA" id="ARBA00022475"/>
    </source>
</evidence>